<dbReference type="Proteomes" id="UP001224775">
    <property type="component" value="Unassembled WGS sequence"/>
</dbReference>
<name>A0AAD8Y5B3_9STRA</name>
<reference evidence="2" key="1">
    <citation type="submission" date="2023-06" db="EMBL/GenBank/DDBJ databases">
        <title>Survivors Of The Sea: Transcriptome response of Skeletonema marinoi to long-term dormancy.</title>
        <authorList>
            <person name="Pinder M.I.M."/>
            <person name="Kourtchenko O."/>
            <person name="Robertson E.K."/>
            <person name="Larsson T."/>
            <person name="Maumus F."/>
            <person name="Osuna-Cruz C.M."/>
            <person name="Vancaester E."/>
            <person name="Stenow R."/>
            <person name="Vandepoele K."/>
            <person name="Ploug H."/>
            <person name="Bruchert V."/>
            <person name="Godhe A."/>
            <person name="Topel M."/>
        </authorList>
    </citation>
    <scope>NUCLEOTIDE SEQUENCE</scope>
    <source>
        <strain evidence="2">R05AC</strain>
    </source>
</reference>
<protein>
    <submittedName>
        <fullName evidence="2">Uncharacterized protein</fullName>
    </submittedName>
</protein>
<sequence length="134" mass="14578">MIPSRKHHITRPSPNLHILSKRRSIDSNSFSSRLAISAFWSFNCFSVAAVEDVVEDFLVGDFLEVVDVNLTWSEDECFDLEEVGDLLDDDVVFFMGEMEGVGLLVEDVVVAAVVGGAAVGLAAILGDIFSCYGC</sequence>
<keyword evidence="3" id="KW-1185">Reference proteome</keyword>
<keyword evidence="1" id="KW-1133">Transmembrane helix</keyword>
<proteinExistence type="predicted"/>
<keyword evidence="1" id="KW-0812">Transmembrane</keyword>
<evidence type="ECO:0000313" key="2">
    <source>
        <dbReference type="EMBL" id="KAK1739339.1"/>
    </source>
</evidence>
<feature type="transmembrane region" description="Helical" evidence="1">
    <location>
        <begin position="108"/>
        <end position="129"/>
    </location>
</feature>
<evidence type="ECO:0000313" key="3">
    <source>
        <dbReference type="Proteomes" id="UP001224775"/>
    </source>
</evidence>
<comment type="caution">
    <text evidence="2">The sequence shown here is derived from an EMBL/GenBank/DDBJ whole genome shotgun (WGS) entry which is preliminary data.</text>
</comment>
<gene>
    <name evidence="2" type="ORF">QTG54_009882</name>
</gene>
<dbReference type="AlphaFoldDB" id="A0AAD8Y5B3"/>
<evidence type="ECO:0000256" key="1">
    <source>
        <dbReference type="SAM" id="Phobius"/>
    </source>
</evidence>
<dbReference type="EMBL" id="JATAAI010000018">
    <property type="protein sequence ID" value="KAK1739339.1"/>
    <property type="molecule type" value="Genomic_DNA"/>
</dbReference>
<accession>A0AAD8Y5B3</accession>
<organism evidence="2 3">
    <name type="scientific">Skeletonema marinoi</name>
    <dbReference type="NCBI Taxonomy" id="267567"/>
    <lineage>
        <taxon>Eukaryota</taxon>
        <taxon>Sar</taxon>
        <taxon>Stramenopiles</taxon>
        <taxon>Ochrophyta</taxon>
        <taxon>Bacillariophyta</taxon>
        <taxon>Coscinodiscophyceae</taxon>
        <taxon>Thalassiosirophycidae</taxon>
        <taxon>Thalassiosirales</taxon>
        <taxon>Skeletonemataceae</taxon>
        <taxon>Skeletonema</taxon>
        <taxon>Skeletonema marinoi-dohrnii complex</taxon>
    </lineage>
</organism>
<keyword evidence="1" id="KW-0472">Membrane</keyword>